<sequence>MNYIGSKYSLLDFIHKTISEVTGYRPGDEYVFADLFAGTSVVGASYREKGCKVISNDIQYYSYVISKYFIESSQKIDESIVNDLNALNGVEGFIFNNYCNGSGSGRNYFTDYNGKKCDAIRIEIESLFKNNIISEETYFGLLASLINSIDKYANTASVYGAFLKKIKKSAKKQFYLEILPEISGPKGKVYNKDINELITKVQGDVLYLDPPYNARQYCSNYHVLETIARYDNPVLRGKTGLRHANEQKSKYCSKKTLESEFEYLVENANFKYIFLSYNNEGLMSVEKIRDIMSNYGMYKCFTKSYRRFKADTEKNRNISGSKTTEYIHCLIKEV</sequence>
<dbReference type="PROSITE" id="PS00092">
    <property type="entry name" value="N6_MTASE"/>
    <property type="match status" value="1"/>
</dbReference>
<evidence type="ECO:0000256" key="5">
    <source>
        <dbReference type="ARBA" id="ARBA00047942"/>
    </source>
</evidence>
<evidence type="ECO:0000256" key="3">
    <source>
        <dbReference type="ARBA" id="ARBA00022679"/>
    </source>
</evidence>
<evidence type="ECO:0000313" key="7">
    <source>
        <dbReference type="Proteomes" id="UP001447979"/>
    </source>
</evidence>
<dbReference type="InterPro" id="IPR029063">
    <property type="entry name" value="SAM-dependent_MTases_sf"/>
</dbReference>
<organism evidence="6 7">
    <name type="scientific">Peptoniphilus hominis</name>
    <name type="common">ex Hitch et al. 2025</name>
    <dbReference type="NCBI Taxonomy" id="3133174"/>
    <lineage>
        <taxon>Bacteria</taxon>
        <taxon>Bacillati</taxon>
        <taxon>Bacillota</taxon>
        <taxon>Tissierellia</taxon>
        <taxon>Tissierellales</taxon>
        <taxon>Peptoniphilaceae</taxon>
        <taxon>Peptoniphilus</taxon>
    </lineage>
</organism>
<evidence type="ECO:0000256" key="1">
    <source>
        <dbReference type="ARBA" id="ARBA00011900"/>
    </source>
</evidence>
<evidence type="ECO:0000256" key="2">
    <source>
        <dbReference type="ARBA" id="ARBA00022603"/>
    </source>
</evidence>
<dbReference type="RefSeq" id="WP_349169633.1">
    <property type="nucleotide sequence ID" value="NZ_JBBMFO010000001.1"/>
</dbReference>
<accession>A0ABV1CBD7</accession>
<dbReference type="EMBL" id="JBBMFO010000001">
    <property type="protein sequence ID" value="MEQ2399986.1"/>
    <property type="molecule type" value="Genomic_DNA"/>
</dbReference>
<dbReference type="GO" id="GO:0032259">
    <property type="term" value="P:methylation"/>
    <property type="evidence" value="ECO:0007669"/>
    <property type="project" value="UniProtKB-KW"/>
</dbReference>
<gene>
    <name evidence="6" type="ORF">WMO19_00050</name>
</gene>
<comment type="caution">
    <text evidence="6">The sequence shown here is derived from an EMBL/GenBank/DDBJ whole genome shotgun (WGS) entry which is preliminary data.</text>
</comment>
<reference evidence="6 7" key="1">
    <citation type="submission" date="2024-03" db="EMBL/GenBank/DDBJ databases">
        <title>Human intestinal bacterial collection.</title>
        <authorList>
            <person name="Pauvert C."/>
            <person name="Hitch T.C.A."/>
            <person name="Clavel T."/>
        </authorList>
    </citation>
    <scope>NUCLEOTIDE SEQUENCE [LARGE SCALE GENOMIC DNA]</scope>
    <source>
        <strain evidence="6 7">CLA-SR-H025</strain>
    </source>
</reference>
<keyword evidence="3" id="KW-0808">Transferase</keyword>
<keyword evidence="2 6" id="KW-0489">Methyltransferase</keyword>
<keyword evidence="7" id="KW-1185">Reference proteome</keyword>
<dbReference type="GO" id="GO:0008168">
    <property type="term" value="F:methyltransferase activity"/>
    <property type="evidence" value="ECO:0007669"/>
    <property type="project" value="UniProtKB-KW"/>
</dbReference>
<keyword evidence="4" id="KW-0949">S-adenosyl-L-methionine</keyword>
<dbReference type="SUPFAM" id="SSF53335">
    <property type="entry name" value="S-adenosyl-L-methionine-dependent methyltransferases"/>
    <property type="match status" value="1"/>
</dbReference>
<proteinExistence type="predicted"/>
<evidence type="ECO:0000256" key="4">
    <source>
        <dbReference type="ARBA" id="ARBA00022691"/>
    </source>
</evidence>
<protein>
    <recommendedName>
        <fullName evidence="1">site-specific DNA-methyltransferase (adenine-specific)</fullName>
        <ecNumber evidence="1">2.1.1.72</ecNumber>
    </recommendedName>
</protein>
<dbReference type="PRINTS" id="PR00505">
    <property type="entry name" value="D12N6MTFRASE"/>
</dbReference>
<dbReference type="Pfam" id="PF02086">
    <property type="entry name" value="MethyltransfD12"/>
    <property type="match status" value="1"/>
</dbReference>
<dbReference type="EC" id="2.1.1.72" evidence="1"/>
<name>A0ABV1CBD7_9FIRM</name>
<dbReference type="InterPro" id="IPR002052">
    <property type="entry name" value="DNA_methylase_N6_adenine_CS"/>
</dbReference>
<evidence type="ECO:0000313" key="6">
    <source>
        <dbReference type="EMBL" id="MEQ2399986.1"/>
    </source>
</evidence>
<comment type="catalytic activity">
    <reaction evidence="5">
        <text>a 2'-deoxyadenosine in DNA + S-adenosyl-L-methionine = an N(6)-methyl-2'-deoxyadenosine in DNA + S-adenosyl-L-homocysteine + H(+)</text>
        <dbReference type="Rhea" id="RHEA:15197"/>
        <dbReference type="Rhea" id="RHEA-COMP:12418"/>
        <dbReference type="Rhea" id="RHEA-COMP:12419"/>
        <dbReference type="ChEBI" id="CHEBI:15378"/>
        <dbReference type="ChEBI" id="CHEBI:57856"/>
        <dbReference type="ChEBI" id="CHEBI:59789"/>
        <dbReference type="ChEBI" id="CHEBI:90615"/>
        <dbReference type="ChEBI" id="CHEBI:90616"/>
        <dbReference type="EC" id="2.1.1.72"/>
    </reaction>
</comment>
<dbReference type="InterPro" id="IPR012327">
    <property type="entry name" value="MeTrfase_D12"/>
</dbReference>
<dbReference type="Proteomes" id="UP001447979">
    <property type="component" value="Unassembled WGS sequence"/>
</dbReference>